<feature type="transmembrane region" description="Helical" evidence="1">
    <location>
        <begin position="39"/>
        <end position="60"/>
    </location>
</feature>
<reference evidence="3 4" key="1">
    <citation type="journal article" date="2016" name="Antonie Van Leeuwenhoek">
        <title>Lysinibacillus endophyticus sp. nov., an indole-3-acetic acid producing endophytic bacterium isolated from corn root (Zea mays cv. Xinken-5).</title>
        <authorList>
            <person name="Yu J."/>
            <person name="Guan X."/>
            <person name="Liu C."/>
            <person name="Xiang W."/>
            <person name="Yu Z."/>
            <person name="Liu X."/>
            <person name="Wang G."/>
        </authorList>
    </citation>
    <scope>NUCLEOTIDE SEQUENCE [LARGE SCALE GENOMIC DNA]</scope>
    <source>
        <strain evidence="3 4">DSM 100506</strain>
    </source>
</reference>
<proteinExistence type="predicted"/>
<dbReference type="RefSeq" id="WP_121213870.1">
    <property type="nucleotide sequence ID" value="NZ_RBZN01000009.1"/>
</dbReference>
<feature type="domain" description="Uncharacterized protein YyaB-like PH" evidence="2">
    <location>
        <begin position="56"/>
        <end position="129"/>
    </location>
</feature>
<name>A0A494Z7D5_9BACL</name>
<dbReference type="Proteomes" id="UP000272238">
    <property type="component" value="Unassembled WGS sequence"/>
</dbReference>
<dbReference type="AlphaFoldDB" id="A0A494Z7D5"/>
<evidence type="ECO:0000313" key="3">
    <source>
        <dbReference type="EMBL" id="RKQ18399.1"/>
    </source>
</evidence>
<dbReference type="OrthoDB" id="6658731at2"/>
<feature type="transmembrane region" description="Helical" evidence="1">
    <location>
        <begin position="9"/>
        <end position="27"/>
    </location>
</feature>
<evidence type="ECO:0000313" key="4">
    <source>
        <dbReference type="Proteomes" id="UP000272238"/>
    </source>
</evidence>
<keyword evidence="4" id="KW-1185">Reference proteome</keyword>
<keyword evidence="1" id="KW-1133">Transmembrane helix</keyword>
<evidence type="ECO:0000259" key="2">
    <source>
        <dbReference type="Pfam" id="PF06713"/>
    </source>
</evidence>
<keyword evidence="1" id="KW-0472">Membrane</keyword>
<gene>
    <name evidence="3" type="ORF">D8M03_05985</name>
</gene>
<accession>A0A494Z7D5</accession>
<keyword evidence="1" id="KW-0812">Transmembrane</keyword>
<organism evidence="3 4">
    <name type="scientific">Ureibacillus endophyticus</name>
    <dbReference type="NCBI Taxonomy" id="1978490"/>
    <lineage>
        <taxon>Bacteria</taxon>
        <taxon>Bacillati</taxon>
        <taxon>Bacillota</taxon>
        <taxon>Bacilli</taxon>
        <taxon>Bacillales</taxon>
        <taxon>Caryophanaceae</taxon>
        <taxon>Ureibacillus</taxon>
    </lineage>
</organism>
<dbReference type="Pfam" id="PF06713">
    <property type="entry name" value="bPH_4"/>
    <property type="match status" value="1"/>
</dbReference>
<sequence>MMFSSIKDIWMGIVIWILIGAFSWLFYQTAFIQKNAFGSMLLLALVTLLAAVWFSTHYIIEDDVLHITYGPLKKAIHINEIRSIRYTTNPFVAPSLSAQRIEVNYGKFQTVQISPKDKVVFVNELREKNPNIQLDI</sequence>
<evidence type="ECO:0000256" key="1">
    <source>
        <dbReference type="SAM" id="Phobius"/>
    </source>
</evidence>
<dbReference type="InterPro" id="IPR009589">
    <property type="entry name" value="PH_YyaB-like"/>
</dbReference>
<comment type="caution">
    <text evidence="3">The sequence shown here is derived from an EMBL/GenBank/DDBJ whole genome shotgun (WGS) entry which is preliminary data.</text>
</comment>
<dbReference type="EMBL" id="RBZN01000009">
    <property type="protein sequence ID" value="RKQ18399.1"/>
    <property type="molecule type" value="Genomic_DNA"/>
</dbReference>
<protein>
    <recommendedName>
        <fullName evidence="2">Uncharacterized protein YyaB-like PH domain-containing protein</fullName>
    </recommendedName>
</protein>
<dbReference type="GO" id="GO:0030153">
    <property type="term" value="P:bacteriocin immunity"/>
    <property type="evidence" value="ECO:0007669"/>
    <property type="project" value="InterPro"/>
</dbReference>